<protein>
    <submittedName>
        <fullName evidence="2">Diguanylate cyclase/phosphodiesterase (GGDEF &amp; EAL domains) with PAS/PAC sensor(S)</fullName>
    </submittedName>
</protein>
<accession>A0A6J4PAT7</accession>
<feature type="domain" description="EAL" evidence="1">
    <location>
        <begin position="1"/>
        <end position="137"/>
    </location>
</feature>
<dbReference type="PROSITE" id="PS50883">
    <property type="entry name" value="EAL"/>
    <property type="match status" value="1"/>
</dbReference>
<dbReference type="SUPFAM" id="SSF141868">
    <property type="entry name" value="EAL domain-like"/>
    <property type="match status" value="1"/>
</dbReference>
<dbReference type="EMBL" id="CADCUW010000235">
    <property type="protein sequence ID" value="CAA9410848.1"/>
    <property type="molecule type" value="Genomic_DNA"/>
</dbReference>
<gene>
    <name evidence="2" type="ORF">AVDCRST_MAG01-01-1596</name>
</gene>
<dbReference type="PANTHER" id="PTHR44757:SF2">
    <property type="entry name" value="BIOFILM ARCHITECTURE MAINTENANCE PROTEIN MBAA"/>
    <property type="match status" value="1"/>
</dbReference>
<dbReference type="InterPro" id="IPR001633">
    <property type="entry name" value="EAL_dom"/>
</dbReference>
<dbReference type="CDD" id="cd01948">
    <property type="entry name" value="EAL"/>
    <property type="match status" value="1"/>
</dbReference>
<dbReference type="SMART" id="SM00052">
    <property type="entry name" value="EAL"/>
    <property type="match status" value="1"/>
</dbReference>
<dbReference type="AlphaFoldDB" id="A0A6J4PAT7"/>
<dbReference type="InterPro" id="IPR035919">
    <property type="entry name" value="EAL_sf"/>
</dbReference>
<evidence type="ECO:0000313" key="2">
    <source>
        <dbReference type="EMBL" id="CAA9410848.1"/>
    </source>
</evidence>
<evidence type="ECO:0000259" key="1">
    <source>
        <dbReference type="PROSITE" id="PS50883"/>
    </source>
</evidence>
<dbReference type="PANTHER" id="PTHR44757">
    <property type="entry name" value="DIGUANYLATE CYCLASE DGCP"/>
    <property type="match status" value="1"/>
</dbReference>
<organism evidence="2">
    <name type="scientific">uncultured Rubrobacteraceae bacterium</name>
    <dbReference type="NCBI Taxonomy" id="349277"/>
    <lineage>
        <taxon>Bacteria</taxon>
        <taxon>Bacillati</taxon>
        <taxon>Actinomycetota</taxon>
        <taxon>Rubrobacteria</taxon>
        <taxon>Rubrobacterales</taxon>
        <taxon>Rubrobacteraceae</taxon>
        <taxon>environmental samples</taxon>
    </lineage>
</organism>
<proteinExistence type="predicted"/>
<reference evidence="2" key="1">
    <citation type="submission" date="2020-02" db="EMBL/GenBank/DDBJ databases">
        <authorList>
            <person name="Meier V. D."/>
        </authorList>
    </citation>
    <scope>NUCLEOTIDE SEQUENCE</scope>
    <source>
        <strain evidence="2">AVDCRST_MAG01</strain>
    </source>
</reference>
<name>A0A6J4PAT7_9ACTN</name>
<dbReference type="Gene3D" id="3.20.20.450">
    <property type="entry name" value="EAL domain"/>
    <property type="match status" value="1"/>
</dbReference>
<dbReference type="InterPro" id="IPR052155">
    <property type="entry name" value="Biofilm_reg_signaling"/>
</dbReference>
<sequence>MPIGRWVLREACLQTRRWNGRCPGDPPLTACVNLSARQFQGPGLARDVARILQEPGLNPRHLSLEVTESVLMEDAHSTIATLRGLKGLGVELAVNDFGTGYSSLSHLRRSPIDHLKIDRSFVEEFKGNAEAPRSCRG</sequence>
<dbReference type="Pfam" id="PF00563">
    <property type="entry name" value="EAL"/>
    <property type="match status" value="1"/>
</dbReference>